<keyword evidence="9" id="KW-0735">Signal-anchor</keyword>
<evidence type="ECO:0000259" key="13">
    <source>
        <dbReference type="Pfam" id="PF00535"/>
    </source>
</evidence>
<dbReference type="PANTHER" id="PTHR10859">
    <property type="entry name" value="GLYCOSYL TRANSFERASE"/>
    <property type="match status" value="1"/>
</dbReference>
<dbReference type="eggNOG" id="COG0463">
    <property type="taxonomic scope" value="Bacteria"/>
</dbReference>
<evidence type="ECO:0000256" key="2">
    <source>
        <dbReference type="ARBA" id="ARBA00004922"/>
    </source>
</evidence>
<keyword evidence="10" id="KW-1133">Transmembrane helix</keyword>
<evidence type="ECO:0000313" key="15">
    <source>
        <dbReference type="Proteomes" id="UP000005297"/>
    </source>
</evidence>
<dbReference type="Pfam" id="PF00535">
    <property type="entry name" value="Glycos_transf_2"/>
    <property type="match status" value="1"/>
</dbReference>
<keyword evidence="7" id="KW-0812">Transmembrane</keyword>
<evidence type="ECO:0000256" key="11">
    <source>
        <dbReference type="ARBA" id="ARBA00023136"/>
    </source>
</evidence>
<dbReference type="InterPro" id="IPR029044">
    <property type="entry name" value="Nucleotide-diphossugar_trans"/>
</dbReference>
<dbReference type="InParanoid" id="Q0EVU3"/>
<dbReference type="HOGENOM" id="CLU_033536_9_0_0"/>
<evidence type="ECO:0000256" key="8">
    <source>
        <dbReference type="ARBA" id="ARBA00022824"/>
    </source>
</evidence>
<comment type="similarity">
    <text evidence="3">Belongs to the glycosyltransferase 2 family.</text>
</comment>
<reference evidence="14 15" key="1">
    <citation type="submission" date="2006-09" db="EMBL/GenBank/DDBJ databases">
        <authorList>
            <person name="Emerson D."/>
            <person name="Ferriera S."/>
            <person name="Johnson J."/>
            <person name="Kravitz S."/>
            <person name="Halpern A."/>
            <person name="Remington K."/>
            <person name="Beeson K."/>
            <person name="Tran B."/>
            <person name="Rogers Y.-H."/>
            <person name="Friedman R."/>
            <person name="Venter J.C."/>
        </authorList>
    </citation>
    <scope>NUCLEOTIDE SEQUENCE [LARGE SCALE GENOMIC DNA]</scope>
    <source>
        <strain evidence="14 15">PV-1</strain>
    </source>
</reference>
<sequence length="242" mass="27003">MNLSVIIPAFNEENRLPATLADAHDWLSANIRDGFEIVVVDDGSSDATSEKVRALIDGMPELRLLQQPQNRGKGAAVRRGMLESVGQVRLFMDADHATHVCEVAKVLPVMAAGADVVVASRQHPDSDIAQHQSWLREHMGQGFNLLMRVMVGLDMQDTQCGFKAFTAEAAEAIFSRQQLDGFSFDVEALFLANALGLETVEIPVRWVNEPNSKVRMLMDPIKMFMDLMRIRRLHRSDPTLHL</sequence>
<keyword evidence="11" id="KW-0472">Membrane</keyword>
<evidence type="ECO:0000256" key="5">
    <source>
        <dbReference type="ARBA" id="ARBA00022676"/>
    </source>
</evidence>
<dbReference type="RefSeq" id="WP_009849975.1">
    <property type="nucleotide sequence ID" value="NZ_DS022294.1"/>
</dbReference>
<feature type="domain" description="Glycosyltransferase 2-like" evidence="13">
    <location>
        <begin position="4"/>
        <end position="174"/>
    </location>
</feature>
<evidence type="ECO:0000256" key="9">
    <source>
        <dbReference type="ARBA" id="ARBA00022968"/>
    </source>
</evidence>
<keyword evidence="5" id="KW-0328">Glycosyltransferase</keyword>
<dbReference type="GO" id="GO:0006487">
    <property type="term" value="P:protein N-linked glycosylation"/>
    <property type="evidence" value="ECO:0007669"/>
    <property type="project" value="TreeGrafter"/>
</dbReference>
<evidence type="ECO:0000256" key="4">
    <source>
        <dbReference type="ARBA" id="ARBA00012583"/>
    </source>
</evidence>
<dbReference type="InterPro" id="IPR035518">
    <property type="entry name" value="DPG_synthase"/>
</dbReference>
<keyword evidence="6" id="KW-0808">Transferase</keyword>
<dbReference type="CDD" id="cd04188">
    <property type="entry name" value="DPG_synthase"/>
    <property type="match status" value="1"/>
</dbReference>
<dbReference type="SUPFAM" id="SSF53448">
    <property type="entry name" value="Nucleotide-diphospho-sugar transferases"/>
    <property type="match status" value="1"/>
</dbReference>
<protein>
    <recommendedName>
        <fullName evidence="4">dolichyl-phosphate beta-glucosyltransferase</fullName>
        <ecNumber evidence="4">2.4.1.117</ecNumber>
    </recommendedName>
</protein>
<evidence type="ECO:0000256" key="10">
    <source>
        <dbReference type="ARBA" id="ARBA00022989"/>
    </source>
</evidence>
<dbReference type="EC" id="2.4.1.117" evidence="4"/>
<gene>
    <name evidence="14" type="ORF">SPV1_12305</name>
</gene>
<dbReference type="InterPro" id="IPR001173">
    <property type="entry name" value="Glyco_trans_2-like"/>
</dbReference>
<dbReference type="Gene3D" id="3.90.550.10">
    <property type="entry name" value="Spore Coat Polysaccharide Biosynthesis Protein SpsA, Chain A"/>
    <property type="match status" value="1"/>
</dbReference>
<comment type="catalytic activity">
    <reaction evidence="12">
        <text>a di-trans,poly-cis-dolichyl phosphate + UDP-alpha-D-glucose = a di-trans,poly-cis-dolichyl beta-D-glucosyl phosphate + UDP</text>
        <dbReference type="Rhea" id="RHEA:15401"/>
        <dbReference type="Rhea" id="RHEA-COMP:19498"/>
        <dbReference type="Rhea" id="RHEA-COMP:19502"/>
        <dbReference type="ChEBI" id="CHEBI:57525"/>
        <dbReference type="ChEBI" id="CHEBI:57683"/>
        <dbReference type="ChEBI" id="CHEBI:58223"/>
        <dbReference type="ChEBI" id="CHEBI:58885"/>
        <dbReference type="EC" id="2.4.1.117"/>
    </reaction>
    <physiologicalReaction direction="left-to-right" evidence="12">
        <dbReference type="Rhea" id="RHEA:15402"/>
    </physiologicalReaction>
</comment>
<dbReference type="GO" id="GO:0004581">
    <property type="term" value="F:dolichyl-phosphate beta-glucosyltransferase activity"/>
    <property type="evidence" value="ECO:0007669"/>
    <property type="project" value="UniProtKB-EC"/>
</dbReference>
<evidence type="ECO:0000256" key="7">
    <source>
        <dbReference type="ARBA" id="ARBA00022692"/>
    </source>
</evidence>
<comment type="pathway">
    <text evidence="2">Protein modification; protein glycosylation.</text>
</comment>
<evidence type="ECO:0000256" key="12">
    <source>
        <dbReference type="ARBA" id="ARBA00045097"/>
    </source>
</evidence>
<dbReference type="OrthoDB" id="5291731at2"/>
<dbReference type="EMBL" id="AATS01000025">
    <property type="protein sequence ID" value="EAU53413.1"/>
    <property type="molecule type" value="Genomic_DNA"/>
</dbReference>
<accession>Q0EVU3</accession>
<evidence type="ECO:0000256" key="3">
    <source>
        <dbReference type="ARBA" id="ARBA00006739"/>
    </source>
</evidence>
<dbReference type="Proteomes" id="UP000005297">
    <property type="component" value="Unassembled WGS sequence"/>
</dbReference>
<comment type="caution">
    <text evidence="14">The sequence shown here is derived from an EMBL/GenBank/DDBJ whole genome shotgun (WGS) entry which is preliminary data.</text>
</comment>
<evidence type="ECO:0000313" key="14">
    <source>
        <dbReference type="EMBL" id="EAU53413.1"/>
    </source>
</evidence>
<evidence type="ECO:0000256" key="1">
    <source>
        <dbReference type="ARBA" id="ARBA00004389"/>
    </source>
</evidence>
<comment type="subcellular location">
    <subcellularLocation>
        <location evidence="1">Endoplasmic reticulum membrane</location>
        <topology evidence="1">Single-pass membrane protein</topology>
    </subcellularLocation>
</comment>
<dbReference type="STRING" id="314344.AL013_08395"/>
<dbReference type="AlphaFoldDB" id="Q0EVU3"/>
<name>Q0EVU3_9PROT</name>
<organism evidence="14 15">
    <name type="scientific">Mariprofundus ferrooxydans PV-1</name>
    <dbReference type="NCBI Taxonomy" id="314345"/>
    <lineage>
        <taxon>Bacteria</taxon>
        <taxon>Pseudomonadati</taxon>
        <taxon>Pseudomonadota</taxon>
        <taxon>Candidatius Mariprofundia</taxon>
        <taxon>Mariprofundales</taxon>
        <taxon>Mariprofundaceae</taxon>
        <taxon>Mariprofundus</taxon>
    </lineage>
</organism>
<dbReference type="PANTHER" id="PTHR10859:SF91">
    <property type="entry name" value="DOLICHYL-PHOSPHATE BETA-GLUCOSYLTRANSFERASE"/>
    <property type="match status" value="1"/>
</dbReference>
<proteinExistence type="inferred from homology"/>
<keyword evidence="8" id="KW-0256">Endoplasmic reticulum</keyword>
<evidence type="ECO:0000256" key="6">
    <source>
        <dbReference type="ARBA" id="ARBA00022679"/>
    </source>
</evidence>
<keyword evidence="15" id="KW-1185">Reference proteome</keyword>